<evidence type="ECO:0000313" key="2">
    <source>
        <dbReference type="Proteomes" id="UP000224080"/>
    </source>
</evidence>
<sequence length="210" mass="24513">MASPVTYSRRNMLMLPFLLPSWSESATSTLVCRRYQTTFRRLKQRLRVKPDASFSPLPPNSPERIIYNPPSSAPSVYHTPTKFLPPDDIRRKLRATSFPGDPLQSQQQHPSRLPPVFRQQKNQTKNILGEQEIAEMRKLRLEDPMKWSRYVLAQKFGCSAHFVMQVCDAGPQKKAIQQQVLEAIKSRWGKKRTIAREDRQLRKELWARDQ</sequence>
<dbReference type="GO" id="GO:0005762">
    <property type="term" value="C:mitochondrial large ribosomal subunit"/>
    <property type="evidence" value="ECO:0007669"/>
    <property type="project" value="TreeGrafter"/>
</dbReference>
<dbReference type="InterPro" id="IPR024388">
    <property type="entry name" value="Ribosomal_mL58"/>
</dbReference>
<accession>A0A2B7WKE9</accession>
<dbReference type="OrthoDB" id="6021263at2759"/>
<dbReference type="PANTHER" id="PTHR28266">
    <property type="entry name" value="54S RIBOSOMAL PROTEIN L20, MITOCHONDRIAL"/>
    <property type="match status" value="1"/>
</dbReference>
<dbReference type="Pfam" id="PF12824">
    <property type="entry name" value="MRP-L20"/>
    <property type="match status" value="1"/>
</dbReference>
<dbReference type="AlphaFoldDB" id="A0A2B7WKE9"/>
<reference evidence="1 2" key="1">
    <citation type="submission" date="2017-10" db="EMBL/GenBank/DDBJ databases">
        <title>Comparative genomics in systemic dimorphic fungi from Ajellomycetaceae.</title>
        <authorList>
            <person name="Munoz J.F."/>
            <person name="Mcewen J.G."/>
            <person name="Clay O.K."/>
            <person name="Cuomo C.A."/>
        </authorList>
    </citation>
    <scope>NUCLEOTIDE SEQUENCE [LARGE SCALE GENOMIC DNA]</scope>
    <source>
        <strain evidence="1 2">UAMH130</strain>
    </source>
</reference>
<keyword evidence="2" id="KW-1185">Reference proteome</keyword>
<evidence type="ECO:0008006" key="3">
    <source>
        <dbReference type="Google" id="ProtNLM"/>
    </source>
</evidence>
<dbReference type="Proteomes" id="UP000224080">
    <property type="component" value="Unassembled WGS sequence"/>
</dbReference>
<organism evidence="1 2">
    <name type="scientific">Blastomyces parvus</name>
    <dbReference type="NCBI Taxonomy" id="2060905"/>
    <lineage>
        <taxon>Eukaryota</taxon>
        <taxon>Fungi</taxon>
        <taxon>Dikarya</taxon>
        <taxon>Ascomycota</taxon>
        <taxon>Pezizomycotina</taxon>
        <taxon>Eurotiomycetes</taxon>
        <taxon>Eurotiomycetidae</taxon>
        <taxon>Onygenales</taxon>
        <taxon>Ajellomycetaceae</taxon>
        <taxon>Blastomyces</taxon>
    </lineage>
</organism>
<proteinExistence type="predicted"/>
<comment type="caution">
    <text evidence="1">The sequence shown here is derived from an EMBL/GenBank/DDBJ whole genome shotgun (WGS) entry which is preliminary data.</text>
</comment>
<dbReference type="GO" id="GO:0003735">
    <property type="term" value="F:structural constituent of ribosome"/>
    <property type="evidence" value="ECO:0007669"/>
    <property type="project" value="TreeGrafter"/>
</dbReference>
<dbReference type="PANTHER" id="PTHR28266:SF1">
    <property type="entry name" value="LARGE RIBOSOMAL SUBUNIT PROTEIN ML58"/>
    <property type="match status" value="1"/>
</dbReference>
<protein>
    <recommendedName>
        <fullName evidence="3">Ribosomal protein L20</fullName>
    </recommendedName>
</protein>
<dbReference type="EMBL" id="PDNC01000156">
    <property type="protein sequence ID" value="PGG97009.1"/>
    <property type="molecule type" value="Genomic_DNA"/>
</dbReference>
<evidence type="ECO:0000313" key="1">
    <source>
        <dbReference type="EMBL" id="PGG97009.1"/>
    </source>
</evidence>
<gene>
    <name evidence="1" type="ORF">GX51_07558</name>
</gene>
<name>A0A2B7WKE9_9EURO</name>
<dbReference type="STRING" id="2060905.A0A2B7WKE9"/>